<dbReference type="SMART" id="SM00388">
    <property type="entry name" value="HisKA"/>
    <property type="match status" value="1"/>
</dbReference>
<sequence>MAWAGAAQASLWIRSRMTVMFGRDLRLAGHIRLLAGPAYYQLLKAEPILKRSIPVLIILFIAYVAIVRAAGLFDEYQIRHTFARDETGLIAATVSAALARPENPIVAVGPATALRTAVAEAAPPSADPERRIVLLADAAGRVLASVPRAARFEGRSLIDIFGAAQPLTTFGTRAGVMELKLATGETAFAAVAHLDPKLGSVAVIETFEAVFADWRASLGSNVVMFTCMALILLVLTYAYFAQIERAAATDGLHRDTTARAETAFRRGRCGLWDWDLSQDRIFWASSMFEMLDWRSETGIIGFADMARLLHPDDIDIVALARRLRSGETDTVDTVVRMRRSDGQWLWFRIRAEVVERPETGARHLIGIATDVTEQRQIAERSATADLRLRDAIETISEAFVLWDADNRLVMCNSKYQQLHNLADAAVQPGTPYSDVMLSARQPVVHTPIPADGPPEDGSRTYEAQIEDGRWLQINERRTKDGGFVSVGTDITQLKRHEERLTDSERRLMGTVSDLRQSRQALERQAQELVEMAEKYAGEKARAEEANKIKSDFLANMSHELRTPLNAIIGFSDIMTQGVNGAFGPNKFVEYSRDIHESGTFLLRVINDILDMSRIEAGALALEPQEIRLDEIVEDSTRVLLPLAEDKRIAVETEIEPGITFTADHRAIKQILMNLLSNAVKFTPAGGRVAIKVRAVSGAITMSIQDTGIGIPRDEVRKLGRPFVQVANQFTKTHKGSGLGLAIARSLVELHGGAMKISSTVGVGTIVSLRLPKAPAVRRDRRAA</sequence>
<dbReference type="InterPro" id="IPR003661">
    <property type="entry name" value="HisK_dim/P_dom"/>
</dbReference>
<keyword evidence="6" id="KW-0902">Two-component regulatory system</keyword>
<dbReference type="InterPro" id="IPR003594">
    <property type="entry name" value="HATPase_dom"/>
</dbReference>
<dbReference type="Pfam" id="PF12860">
    <property type="entry name" value="PAS_7"/>
    <property type="match status" value="1"/>
</dbReference>
<proteinExistence type="predicted"/>
<dbReference type="CDD" id="cd00082">
    <property type="entry name" value="HisKA"/>
    <property type="match status" value="1"/>
</dbReference>
<dbReference type="PRINTS" id="PR00344">
    <property type="entry name" value="BCTRLSENSOR"/>
</dbReference>
<feature type="domain" description="Histidine kinase" evidence="9">
    <location>
        <begin position="555"/>
        <end position="774"/>
    </location>
</feature>
<evidence type="ECO:0000313" key="11">
    <source>
        <dbReference type="EMBL" id="KPL54541.1"/>
    </source>
</evidence>
<dbReference type="InterPro" id="IPR001610">
    <property type="entry name" value="PAC"/>
</dbReference>
<dbReference type="Pfam" id="PF02518">
    <property type="entry name" value="HATPase_c"/>
    <property type="match status" value="1"/>
</dbReference>
<evidence type="ECO:0000256" key="3">
    <source>
        <dbReference type="ARBA" id="ARBA00022553"/>
    </source>
</evidence>
<dbReference type="Pfam" id="PF00512">
    <property type="entry name" value="HisKA"/>
    <property type="match status" value="1"/>
</dbReference>
<dbReference type="SMART" id="SM00086">
    <property type="entry name" value="PAC"/>
    <property type="match status" value="1"/>
</dbReference>
<name>A0A0P6W7I4_9HYPH</name>
<dbReference type="SUPFAM" id="SSF55874">
    <property type="entry name" value="ATPase domain of HSP90 chaperone/DNA topoisomerase II/histidine kinase"/>
    <property type="match status" value="1"/>
</dbReference>
<organism evidence="11 12">
    <name type="scientific">Prosthecodimorpha hirschii</name>
    <dbReference type="NCBI Taxonomy" id="665126"/>
    <lineage>
        <taxon>Bacteria</taxon>
        <taxon>Pseudomonadati</taxon>
        <taxon>Pseudomonadota</taxon>
        <taxon>Alphaproteobacteria</taxon>
        <taxon>Hyphomicrobiales</taxon>
        <taxon>Ancalomicrobiaceae</taxon>
        <taxon>Prosthecodimorpha</taxon>
    </lineage>
</organism>
<evidence type="ECO:0000256" key="7">
    <source>
        <dbReference type="SAM" id="Coils"/>
    </source>
</evidence>
<dbReference type="InterPro" id="IPR050736">
    <property type="entry name" value="Sensor_HK_Regulatory"/>
</dbReference>
<evidence type="ECO:0000259" key="10">
    <source>
        <dbReference type="PROSITE" id="PS50113"/>
    </source>
</evidence>
<evidence type="ECO:0000256" key="4">
    <source>
        <dbReference type="ARBA" id="ARBA00022679"/>
    </source>
</evidence>
<reference evidence="11 12" key="2">
    <citation type="submission" date="2015-10" db="EMBL/GenBank/DDBJ databases">
        <title>Draft Genome Sequence of Prosthecomicrobium hirschii ATCC 27832.</title>
        <authorList>
            <person name="Daniel J."/>
            <person name="Givan S.A."/>
            <person name="Brun Y.V."/>
            <person name="Brown P.J."/>
        </authorList>
    </citation>
    <scope>NUCLEOTIDE SEQUENCE [LARGE SCALE GENOMIC DNA]</scope>
    <source>
        <strain evidence="11 12">16</strain>
    </source>
</reference>
<dbReference type="GO" id="GO:0000155">
    <property type="term" value="F:phosphorelay sensor kinase activity"/>
    <property type="evidence" value="ECO:0007669"/>
    <property type="project" value="InterPro"/>
</dbReference>
<dbReference type="Gene3D" id="3.30.450.20">
    <property type="entry name" value="PAS domain"/>
    <property type="match status" value="2"/>
</dbReference>
<evidence type="ECO:0000313" key="12">
    <source>
        <dbReference type="Proteomes" id="UP000048984"/>
    </source>
</evidence>
<dbReference type="Proteomes" id="UP000048984">
    <property type="component" value="Unassembled WGS sequence"/>
</dbReference>
<keyword evidence="12" id="KW-1185">Reference proteome</keyword>
<dbReference type="EMBL" id="LJYW01000001">
    <property type="protein sequence ID" value="KPL54541.1"/>
    <property type="molecule type" value="Genomic_DNA"/>
</dbReference>
<keyword evidence="8" id="KW-0812">Transmembrane</keyword>
<keyword evidence="8" id="KW-0472">Membrane</keyword>
<dbReference type="SUPFAM" id="SSF55785">
    <property type="entry name" value="PYP-like sensor domain (PAS domain)"/>
    <property type="match status" value="2"/>
</dbReference>
<feature type="transmembrane region" description="Helical" evidence="8">
    <location>
        <begin position="53"/>
        <end position="73"/>
    </location>
</feature>
<dbReference type="SMART" id="SM00387">
    <property type="entry name" value="HATPase_c"/>
    <property type="match status" value="1"/>
</dbReference>
<dbReference type="CDD" id="cd16922">
    <property type="entry name" value="HATPase_EvgS-ArcB-TorS-like"/>
    <property type="match status" value="1"/>
</dbReference>
<dbReference type="InterPro" id="IPR005467">
    <property type="entry name" value="His_kinase_dom"/>
</dbReference>
<dbReference type="InterPro" id="IPR035965">
    <property type="entry name" value="PAS-like_dom_sf"/>
</dbReference>
<dbReference type="EC" id="2.7.13.3" evidence="2"/>
<dbReference type="AlphaFoldDB" id="A0A0P6W7I4"/>
<evidence type="ECO:0000256" key="6">
    <source>
        <dbReference type="ARBA" id="ARBA00023012"/>
    </source>
</evidence>
<dbReference type="InterPro" id="IPR000700">
    <property type="entry name" value="PAS-assoc_C"/>
</dbReference>
<dbReference type="InterPro" id="IPR013655">
    <property type="entry name" value="PAS_fold_3"/>
</dbReference>
<feature type="coiled-coil region" evidence="7">
    <location>
        <begin position="511"/>
        <end position="545"/>
    </location>
</feature>
<evidence type="ECO:0000256" key="8">
    <source>
        <dbReference type="SAM" id="Phobius"/>
    </source>
</evidence>
<dbReference type="PANTHER" id="PTHR43711">
    <property type="entry name" value="TWO-COMPONENT HISTIDINE KINASE"/>
    <property type="match status" value="1"/>
</dbReference>
<dbReference type="InterPro" id="IPR000014">
    <property type="entry name" value="PAS"/>
</dbReference>
<dbReference type="InterPro" id="IPR036890">
    <property type="entry name" value="HATPase_C_sf"/>
</dbReference>
<keyword evidence="4" id="KW-0808">Transferase</keyword>
<feature type="transmembrane region" description="Helical" evidence="8">
    <location>
        <begin position="222"/>
        <end position="240"/>
    </location>
</feature>
<dbReference type="NCBIfam" id="TIGR00229">
    <property type="entry name" value="sensory_box"/>
    <property type="match status" value="1"/>
</dbReference>
<dbReference type="PROSITE" id="PS50109">
    <property type="entry name" value="HIS_KIN"/>
    <property type="match status" value="1"/>
</dbReference>
<accession>A0A0P6W7I4</accession>
<protein>
    <recommendedName>
        <fullName evidence="2">histidine kinase</fullName>
        <ecNumber evidence="2">2.7.13.3</ecNumber>
    </recommendedName>
</protein>
<dbReference type="InterPro" id="IPR036097">
    <property type="entry name" value="HisK_dim/P_sf"/>
</dbReference>
<evidence type="ECO:0000256" key="5">
    <source>
        <dbReference type="ARBA" id="ARBA00022777"/>
    </source>
</evidence>
<gene>
    <name evidence="11" type="ORF">ABB55_21855</name>
</gene>
<dbReference type="Gene3D" id="1.10.287.130">
    <property type="match status" value="1"/>
</dbReference>
<dbReference type="PANTHER" id="PTHR43711:SF26">
    <property type="entry name" value="SENSOR HISTIDINE KINASE RCSC"/>
    <property type="match status" value="1"/>
</dbReference>
<dbReference type="SMART" id="SM00091">
    <property type="entry name" value="PAS"/>
    <property type="match status" value="2"/>
</dbReference>
<evidence type="ECO:0000256" key="1">
    <source>
        <dbReference type="ARBA" id="ARBA00000085"/>
    </source>
</evidence>
<dbReference type="Gene3D" id="3.30.565.10">
    <property type="entry name" value="Histidine kinase-like ATPase, C-terminal domain"/>
    <property type="match status" value="1"/>
</dbReference>
<evidence type="ECO:0000259" key="9">
    <source>
        <dbReference type="PROSITE" id="PS50109"/>
    </source>
</evidence>
<reference evidence="11 12" key="1">
    <citation type="submission" date="2015-09" db="EMBL/GenBank/DDBJ databases">
        <authorList>
            <person name="Jackson K.R."/>
            <person name="Lunt B.L."/>
            <person name="Fisher J.N.B."/>
            <person name="Gardner A.V."/>
            <person name="Bailey M.E."/>
            <person name="Deus L.M."/>
            <person name="Earl A.S."/>
            <person name="Gibby P.D."/>
            <person name="Hartmann K.A."/>
            <person name="Liu J.E."/>
            <person name="Manci A.M."/>
            <person name="Nielsen D.A."/>
            <person name="Solomon M.B."/>
            <person name="Breakwell D.P."/>
            <person name="Burnett S.H."/>
            <person name="Grose J.H."/>
        </authorList>
    </citation>
    <scope>NUCLEOTIDE SEQUENCE [LARGE SCALE GENOMIC DNA]</scope>
    <source>
        <strain evidence="11 12">16</strain>
    </source>
</reference>
<comment type="caution">
    <text evidence="11">The sequence shown here is derived from an EMBL/GenBank/DDBJ whole genome shotgun (WGS) entry which is preliminary data.</text>
</comment>
<keyword evidence="5 11" id="KW-0418">Kinase</keyword>
<dbReference type="CDD" id="cd00130">
    <property type="entry name" value="PAS"/>
    <property type="match status" value="1"/>
</dbReference>
<dbReference type="Pfam" id="PF08447">
    <property type="entry name" value="PAS_3"/>
    <property type="match status" value="1"/>
</dbReference>
<evidence type="ECO:0000256" key="2">
    <source>
        <dbReference type="ARBA" id="ARBA00012438"/>
    </source>
</evidence>
<dbReference type="SUPFAM" id="SSF47384">
    <property type="entry name" value="Homodimeric domain of signal transducing histidine kinase"/>
    <property type="match status" value="1"/>
</dbReference>
<feature type="domain" description="PAC" evidence="10">
    <location>
        <begin position="331"/>
        <end position="383"/>
    </location>
</feature>
<dbReference type="PROSITE" id="PS50113">
    <property type="entry name" value="PAC"/>
    <property type="match status" value="1"/>
</dbReference>
<keyword evidence="3" id="KW-0597">Phosphoprotein</keyword>
<dbReference type="STRING" id="665126.ABB55_21855"/>
<keyword evidence="8" id="KW-1133">Transmembrane helix</keyword>
<dbReference type="InterPro" id="IPR004358">
    <property type="entry name" value="Sig_transdc_His_kin-like_C"/>
</dbReference>
<keyword evidence="7" id="KW-0175">Coiled coil</keyword>
<comment type="catalytic activity">
    <reaction evidence="1">
        <text>ATP + protein L-histidine = ADP + protein N-phospho-L-histidine.</text>
        <dbReference type="EC" id="2.7.13.3"/>
    </reaction>
</comment>
<dbReference type="FunFam" id="3.30.565.10:FF:000006">
    <property type="entry name" value="Sensor histidine kinase WalK"/>
    <property type="match status" value="1"/>
</dbReference>